<dbReference type="Proteomes" id="UP000180253">
    <property type="component" value="Unassembled WGS sequence"/>
</dbReference>
<keyword evidence="7" id="KW-1185">Reference proteome</keyword>
<reference evidence="6 7" key="1">
    <citation type="submission" date="2016-10" db="EMBL/GenBank/DDBJ databases">
        <title>Pseudoalteromonas amylolytica sp. nov., isolated from the surface seawater.</title>
        <authorList>
            <person name="Wu Y.-H."/>
            <person name="Cheng H."/>
            <person name="Jin X.-B."/>
            <person name="Wang C.-S."/>
            <person name="Xu X.-W."/>
        </authorList>
    </citation>
    <scope>NUCLEOTIDE SEQUENCE [LARGE SCALE GENOMIC DNA]</scope>
    <source>
        <strain evidence="6 7">JCM 12483</strain>
    </source>
</reference>
<feature type="signal peptide" evidence="2">
    <location>
        <begin position="1"/>
        <end position="20"/>
    </location>
</feature>
<dbReference type="GO" id="GO:0003993">
    <property type="term" value="F:acid phosphatase activity"/>
    <property type="evidence" value="ECO:0007669"/>
    <property type="project" value="InterPro"/>
</dbReference>
<dbReference type="InterPro" id="IPR007280">
    <property type="entry name" value="Peptidase_C_arc/bac"/>
</dbReference>
<feature type="domain" description="Purple acid phosphatase N-terminal" evidence="5">
    <location>
        <begin position="26"/>
        <end position="111"/>
    </location>
</feature>
<dbReference type="InterPro" id="IPR029052">
    <property type="entry name" value="Metallo-depent_PP-like"/>
</dbReference>
<dbReference type="RefSeq" id="WP_070992351.1">
    <property type="nucleotide sequence ID" value="NZ_CBCSHD010000007.1"/>
</dbReference>
<evidence type="ECO:0000259" key="5">
    <source>
        <dbReference type="Pfam" id="PF16656"/>
    </source>
</evidence>
<dbReference type="Gene3D" id="2.60.120.380">
    <property type="match status" value="2"/>
</dbReference>
<dbReference type="AlphaFoldDB" id="A0A1S1N599"/>
<gene>
    <name evidence="6" type="ORF">BIW53_12470</name>
</gene>
<accession>A0A1S1N599</accession>
<dbReference type="Gene3D" id="2.60.40.380">
    <property type="entry name" value="Purple acid phosphatase-like, N-terminal"/>
    <property type="match status" value="1"/>
</dbReference>
<dbReference type="Pfam" id="PF16656">
    <property type="entry name" value="Pur_ac_phosph_N"/>
    <property type="match status" value="1"/>
</dbReference>
<evidence type="ECO:0000259" key="4">
    <source>
        <dbReference type="Pfam" id="PF04151"/>
    </source>
</evidence>
<proteinExistence type="predicted"/>
<dbReference type="STRING" id="327939.BIW53_12470"/>
<sequence>MSTRIVSLAIGLTLTASAQAGSQYHRLIWDHSPKSQATIGFTPSGGSNHHVKYGTSTDEQNWTVQPVSASRTFDGSLESQFVTLKNLSANTNIYYRVCDTQGCSEAFWFKTAPADNQAFTAIAGGDTRTGWTTRRQGNQLIAKIRPLFIMHGGDYTNANSVSEMKEYLQDWQLTFSDDIIDGINYRRIYPFVATHGNHEDDNYRTLCQVFGVDYNQDGECTSSDTYGAFNVGTLLRVYTLNSQYKNSGWSSYASAMNDWLAQDLSSQGSTAKWRSTQYHKPMYPHYSGKSDNTILHTWWADAFYNHAMNLVVESDTHINKLTQALQPTNNGFNATTSGGTVYVGEGSWGAPARSANDPKSWTIDLASIQQFKVLSVSSESLLVRTAQFDASADTLTRAQRAADPLALPTNVNWWHANEIGEVLTLKQATNKLSVIDNGTGPVEPPKAIALQNGEALTGLSAAKDNETHYVLDVPDNVTSLSFNTSGGSGDADMYVKFAQLATQQDYDCRPYENGNTENCTISSIQSGKYYVMLHAYQAYSDLSLVANFSVGTTPGSQQQWPDQSASKEEWLYYTFEVPAGTSSLKVQTTGGSGDADLYVRFAQQPTTSSYECRPYENDNEELCSITNPQPGVWHLGLRAYRSFSGVLLSAQTQ</sequence>
<feature type="chain" id="PRO_5010294811" evidence="2">
    <location>
        <begin position="21"/>
        <end position="653"/>
    </location>
</feature>
<dbReference type="PANTHER" id="PTHR45867">
    <property type="entry name" value="PURPLE ACID PHOSPHATASE"/>
    <property type="match status" value="1"/>
</dbReference>
<feature type="domain" description="Peptidase C-terminal archaeal/bacterial" evidence="4">
    <location>
        <begin position="572"/>
        <end position="638"/>
    </location>
</feature>
<dbReference type="Gene3D" id="3.60.21.10">
    <property type="match status" value="1"/>
</dbReference>
<dbReference type="PANTHER" id="PTHR45867:SF3">
    <property type="entry name" value="ACID PHOSPHATASE TYPE 7"/>
    <property type="match status" value="1"/>
</dbReference>
<dbReference type="GO" id="GO:0046872">
    <property type="term" value="F:metal ion binding"/>
    <property type="evidence" value="ECO:0007669"/>
    <property type="project" value="InterPro"/>
</dbReference>
<dbReference type="OrthoDB" id="9804511at2"/>
<dbReference type="SUPFAM" id="SSF56300">
    <property type="entry name" value="Metallo-dependent phosphatases"/>
    <property type="match status" value="1"/>
</dbReference>
<dbReference type="Pfam" id="PF00149">
    <property type="entry name" value="Metallophos"/>
    <property type="match status" value="1"/>
</dbReference>
<dbReference type="InterPro" id="IPR008963">
    <property type="entry name" value="Purple_acid_Pase-like_N"/>
</dbReference>
<dbReference type="EMBL" id="MNAN01000032">
    <property type="protein sequence ID" value="OHU94835.1"/>
    <property type="molecule type" value="Genomic_DNA"/>
</dbReference>
<organism evidence="6 7">
    <name type="scientific">Pseudoalteromonas byunsanensis</name>
    <dbReference type="NCBI Taxonomy" id="327939"/>
    <lineage>
        <taxon>Bacteria</taxon>
        <taxon>Pseudomonadati</taxon>
        <taxon>Pseudomonadota</taxon>
        <taxon>Gammaproteobacteria</taxon>
        <taxon>Alteromonadales</taxon>
        <taxon>Pseudoalteromonadaceae</taxon>
        <taxon>Pseudoalteromonas</taxon>
    </lineage>
</organism>
<feature type="domain" description="Peptidase C-terminal archaeal/bacterial" evidence="4">
    <location>
        <begin position="469"/>
        <end position="534"/>
    </location>
</feature>
<dbReference type="InterPro" id="IPR015914">
    <property type="entry name" value="PAPs_N"/>
</dbReference>
<protein>
    <submittedName>
        <fullName evidence="6">Phosphohydrolase</fullName>
    </submittedName>
</protein>
<name>A0A1S1N599_9GAMM</name>
<keyword evidence="6" id="KW-0378">Hydrolase</keyword>
<comment type="caution">
    <text evidence="6">The sequence shown here is derived from an EMBL/GenBank/DDBJ whole genome shotgun (WGS) entry which is preliminary data.</text>
</comment>
<evidence type="ECO:0000259" key="3">
    <source>
        <dbReference type="Pfam" id="PF00149"/>
    </source>
</evidence>
<evidence type="ECO:0000256" key="2">
    <source>
        <dbReference type="SAM" id="SignalP"/>
    </source>
</evidence>
<keyword evidence="1 2" id="KW-0732">Signal</keyword>
<evidence type="ECO:0000313" key="7">
    <source>
        <dbReference type="Proteomes" id="UP000180253"/>
    </source>
</evidence>
<feature type="domain" description="Calcineurin-like phosphoesterase" evidence="3">
    <location>
        <begin position="139"/>
        <end position="317"/>
    </location>
</feature>
<dbReference type="SUPFAM" id="SSF49363">
    <property type="entry name" value="Purple acid phosphatase, N-terminal domain"/>
    <property type="match status" value="1"/>
</dbReference>
<evidence type="ECO:0000256" key="1">
    <source>
        <dbReference type="ARBA" id="ARBA00022729"/>
    </source>
</evidence>
<dbReference type="Pfam" id="PF04151">
    <property type="entry name" value="PPC"/>
    <property type="match status" value="2"/>
</dbReference>
<evidence type="ECO:0000313" key="6">
    <source>
        <dbReference type="EMBL" id="OHU94835.1"/>
    </source>
</evidence>
<dbReference type="InterPro" id="IPR004843">
    <property type="entry name" value="Calcineurin-like_PHP"/>
</dbReference>